<dbReference type="PROSITE" id="PS50109">
    <property type="entry name" value="HIS_KIN"/>
    <property type="match status" value="1"/>
</dbReference>
<evidence type="ECO:0000313" key="11">
    <source>
        <dbReference type="EMBL" id="APG24446.1"/>
    </source>
</evidence>
<evidence type="ECO:0000256" key="7">
    <source>
        <dbReference type="ARBA" id="ARBA00023012"/>
    </source>
</evidence>
<feature type="domain" description="Histidine kinase" evidence="9">
    <location>
        <begin position="259"/>
        <end position="476"/>
    </location>
</feature>
<dbReference type="EMBL" id="CP015518">
    <property type="protein sequence ID" value="APG24446.1"/>
    <property type="molecule type" value="Genomic_DNA"/>
</dbReference>
<dbReference type="Gene3D" id="3.30.565.10">
    <property type="entry name" value="Histidine kinase-like ATPase, C-terminal domain"/>
    <property type="match status" value="1"/>
</dbReference>
<accession>A0A1L3GEQ4</accession>
<dbReference type="EC" id="2.7.13.3" evidence="3"/>
<dbReference type="InterPro" id="IPR004358">
    <property type="entry name" value="Sig_transdc_His_kin-like_C"/>
</dbReference>
<dbReference type="KEGG" id="pace:A6070_13555"/>
<keyword evidence="4" id="KW-0597">Phosphoprotein</keyword>
<keyword evidence="8" id="KW-1133">Transmembrane helix</keyword>
<feature type="transmembrane region" description="Helical" evidence="8">
    <location>
        <begin position="12"/>
        <end position="35"/>
    </location>
</feature>
<keyword evidence="8" id="KW-0812">Transmembrane</keyword>
<dbReference type="SMART" id="SM00304">
    <property type="entry name" value="HAMP"/>
    <property type="match status" value="1"/>
</dbReference>
<dbReference type="PRINTS" id="PR00344">
    <property type="entry name" value="BCTRLSENSOR"/>
</dbReference>
<dbReference type="InterPro" id="IPR005467">
    <property type="entry name" value="His_kinase_dom"/>
</dbReference>
<dbReference type="OrthoDB" id="5437527at2"/>
<feature type="domain" description="HAMP" evidence="10">
    <location>
        <begin position="199"/>
        <end position="251"/>
    </location>
</feature>
<keyword evidence="8" id="KW-0472">Membrane</keyword>
<dbReference type="AlphaFoldDB" id="A0A1L3GEQ4"/>
<dbReference type="PANTHER" id="PTHR43711:SF1">
    <property type="entry name" value="HISTIDINE KINASE 1"/>
    <property type="match status" value="1"/>
</dbReference>
<keyword evidence="7" id="KW-0902">Two-component regulatory system</keyword>
<dbReference type="CDD" id="cd00082">
    <property type="entry name" value="HisKA"/>
    <property type="match status" value="1"/>
</dbReference>
<dbReference type="GO" id="GO:0016020">
    <property type="term" value="C:membrane"/>
    <property type="evidence" value="ECO:0007669"/>
    <property type="project" value="UniProtKB-SubCell"/>
</dbReference>
<evidence type="ECO:0000259" key="9">
    <source>
        <dbReference type="PROSITE" id="PS50109"/>
    </source>
</evidence>
<dbReference type="SUPFAM" id="SSF158472">
    <property type="entry name" value="HAMP domain-like"/>
    <property type="match status" value="1"/>
</dbReference>
<dbReference type="Pfam" id="PF02518">
    <property type="entry name" value="HATPase_c"/>
    <property type="match status" value="1"/>
</dbReference>
<evidence type="ECO:0000256" key="6">
    <source>
        <dbReference type="ARBA" id="ARBA00022777"/>
    </source>
</evidence>
<dbReference type="Pfam" id="PF00512">
    <property type="entry name" value="HisKA"/>
    <property type="match status" value="1"/>
</dbReference>
<dbReference type="InterPro" id="IPR003660">
    <property type="entry name" value="HAMP_dom"/>
</dbReference>
<dbReference type="Pfam" id="PF00672">
    <property type="entry name" value="HAMP"/>
    <property type="match status" value="1"/>
</dbReference>
<dbReference type="SMART" id="SM00387">
    <property type="entry name" value="HATPase_c"/>
    <property type="match status" value="1"/>
</dbReference>
<dbReference type="InterPro" id="IPR003594">
    <property type="entry name" value="HATPase_dom"/>
</dbReference>
<proteinExistence type="predicted"/>
<dbReference type="Gene3D" id="6.10.340.10">
    <property type="match status" value="1"/>
</dbReference>
<evidence type="ECO:0000256" key="4">
    <source>
        <dbReference type="ARBA" id="ARBA00022553"/>
    </source>
</evidence>
<gene>
    <name evidence="11" type="ORF">A7E75_04910</name>
</gene>
<evidence type="ECO:0000256" key="2">
    <source>
        <dbReference type="ARBA" id="ARBA00004370"/>
    </source>
</evidence>
<evidence type="ECO:0000256" key="8">
    <source>
        <dbReference type="SAM" id="Phobius"/>
    </source>
</evidence>
<evidence type="ECO:0000256" key="5">
    <source>
        <dbReference type="ARBA" id="ARBA00022679"/>
    </source>
</evidence>
<sequence length="481" mass="53825">MHPLRPKSFLSLVLIGFAMVALPFNLAMINAEFFLDRLARRGSQAVYRSVSVVQESRNLVEQLLALERRVRQYQVLRAAELLAGIEEKHKEFAVSIENLRALPLQPDQQQRLRQLADAERQLYLALQGNGQALTHDQAFLEGFDELNRLARGLHDESQQLVVREVDALRSSTTRARRMLLWLAVLLVPVTGLFTAFFARRITGPIRQINRGISRLGEGDFASPVEVGGPDDLRFLGTRLDWLRQRLDAVEKDKRKFISHVSHELKTPLASIREGTELLAEEEVGPLNDQQREIALILRKNGRQLHKLIDDLLGFSRMQARISPFRGGAVPMVPLIKGIAASQRPAILKKNLDLKLDMEDLTLFGDRERLRNLVDNLLTNAVKYTPVDGVVRIMLCREGDKALLEVSDSGPGIPAEERKNIFKPFYQGSSPVLGPVQGTGIGLSIVQEYARDHGASIEVLDSPLGGACFRVKLPLAEQEGES</sequence>
<dbReference type="CDD" id="cd06225">
    <property type="entry name" value="HAMP"/>
    <property type="match status" value="1"/>
</dbReference>
<dbReference type="InterPro" id="IPR050736">
    <property type="entry name" value="Sensor_HK_Regulatory"/>
</dbReference>
<dbReference type="PANTHER" id="PTHR43711">
    <property type="entry name" value="TWO-COMPONENT HISTIDINE KINASE"/>
    <property type="match status" value="1"/>
</dbReference>
<dbReference type="Proteomes" id="UP000182264">
    <property type="component" value="Chromosome"/>
</dbReference>
<keyword evidence="6" id="KW-0418">Kinase</keyword>
<name>A0A1L3GEQ4_SYNAC</name>
<dbReference type="InterPro" id="IPR036097">
    <property type="entry name" value="HisK_dim/P_sf"/>
</dbReference>
<dbReference type="CDD" id="cd00075">
    <property type="entry name" value="HATPase"/>
    <property type="match status" value="1"/>
</dbReference>
<keyword evidence="12" id="KW-1185">Reference proteome</keyword>
<evidence type="ECO:0000313" key="12">
    <source>
        <dbReference type="Proteomes" id="UP000182264"/>
    </source>
</evidence>
<dbReference type="PROSITE" id="PS50885">
    <property type="entry name" value="HAMP"/>
    <property type="match status" value="1"/>
</dbReference>
<dbReference type="RefSeq" id="WP_072286286.1">
    <property type="nucleotide sequence ID" value="NZ_CP015455.1"/>
</dbReference>
<dbReference type="SUPFAM" id="SSF55874">
    <property type="entry name" value="ATPase domain of HSP90 chaperone/DNA topoisomerase II/histidine kinase"/>
    <property type="match status" value="1"/>
</dbReference>
<comment type="subcellular location">
    <subcellularLocation>
        <location evidence="2">Membrane</location>
    </subcellularLocation>
</comment>
<evidence type="ECO:0000256" key="3">
    <source>
        <dbReference type="ARBA" id="ARBA00012438"/>
    </source>
</evidence>
<dbReference type="SMART" id="SM00388">
    <property type="entry name" value="HisKA"/>
    <property type="match status" value="1"/>
</dbReference>
<protein>
    <recommendedName>
        <fullName evidence="3">histidine kinase</fullName>
        <ecNumber evidence="3">2.7.13.3</ecNumber>
    </recommendedName>
</protein>
<dbReference type="GO" id="GO:0000155">
    <property type="term" value="F:phosphorelay sensor kinase activity"/>
    <property type="evidence" value="ECO:0007669"/>
    <property type="project" value="InterPro"/>
</dbReference>
<dbReference type="InterPro" id="IPR003661">
    <property type="entry name" value="HisK_dim/P_dom"/>
</dbReference>
<keyword evidence="5" id="KW-0808">Transferase</keyword>
<evidence type="ECO:0000259" key="10">
    <source>
        <dbReference type="PROSITE" id="PS50885"/>
    </source>
</evidence>
<comment type="catalytic activity">
    <reaction evidence="1">
        <text>ATP + protein L-histidine = ADP + protein N-phospho-L-histidine.</text>
        <dbReference type="EC" id="2.7.13.3"/>
    </reaction>
</comment>
<dbReference type="Gene3D" id="1.10.287.130">
    <property type="match status" value="1"/>
</dbReference>
<reference evidence="11 12" key="1">
    <citation type="journal article" date="2017" name="Genome Announc.">
        <title>Complete Genome Sequences of Two Acetylene-Fermenting Pelobacter acetylenicus Strains.</title>
        <authorList>
            <person name="Sutton J.M."/>
            <person name="Baesman S.M."/>
            <person name="Fierst J.L."/>
            <person name="Poret-Peterson A.T."/>
            <person name="Oremland R.S."/>
            <person name="Dunlap D.S."/>
            <person name="Akob D.M."/>
        </authorList>
    </citation>
    <scope>NUCLEOTIDE SEQUENCE [LARGE SCALE GENOMIC DNA]</scope>
    <source>
        <strain evidence="11 12">DSM 3247</strain>
    </source>
</reference>
<dbReference type="SUPFAM" id="SSF47384">
    <property type="entry name" value="Homodimeric domain of signal transducing histidine kinase"/>
    <property type="match status" value="1"/>
</dbReference>
<dbReference type="InterPro" id="IPR036890">
    <property type="entry name" value="HATPase_C_sf"/>
</dbReference>
<evidence type="ECO:0000256" key="1">
    <source>
        <dbReference type="ARBA" id="ARBA00000085"/>
    </source>
</evidence>
<organism evidence="11 12">
    <name type="scientific">Syntrophotalea acetylenica</name>
    <name type="common">Pelobacter acetylenicus</name>
    <dbReference type="NCBI Taxonomy" id="29542"/>
    <lineage>
        <taxon>Bacteria</taxon>
        <taxon>Pseudomonadati</taxon>
        <taxon>Thermodesulfobacteriota</taxon>
        <taxon>Desulfuromonadia</taxon>
        <taxon>Desulfuromonadales</taxon>
        <taxon>Syntrophotaleaceae</taxon>
        <taxon>Syntrophotalea</taxon>
    </lineage>
</organism>
<dbReference type="STRING" id="29542.A6070_13555"/>
<feature type="transmembrane region" description="Helical" evidence="8">
    <location>
        <begin position="178"/>
        <end position="198"/>
    </location>
</feature>